<feature type="transmembrane region" description="Helical" evidence="4">
    <location>
        <begin position="922"/>
        <end position="942"/>
    </location>
</feature>
<dbReference type="GO" id="GO:0030246">
    <property type="term" value="F:carbohydrate binding"/>
    <property type="evidence" value="ECO:0007669"/>
    <property type="project" value="InterPro"/>
</dbReference>
<dbReference type="InterPro" id="IPR037824">
    <property type="entry name" value="GH94N_2_NdvB"/>
</dbReference>
<dbReference type="GO" id="GO:0016757">
    <property type="term" value="F:glycosyltransferase activity"/>
    <property type="evidence" value="ECO:0007669"/>
    <property type="project" value="UniProtKB-KW"/>
</dbReference>
<evidence type="ECO:0000313" key="9">
    <source>
        <dbReference type="Proteomes" id="UP000242520"/>
    </source>
</evidence>
<keyword evidence="4" id="KW-1133">Transmembrane helix</keyword>
<keyword evidence="9" id="KW-1185">Reference proteome</keyword>
<keyword evidence="2" id="KW-0808">Transferase</keyword>
<evidence type="ECO:0000256" key="2">
    <source>
        <dbReference type="ARBA" id="ARBA00022679"/>
    </source>
</evidence>
<dbReference type="PANTHER" id="PTHR37469">
    <property type="entry name" value="CELLOBIONIC ACID PHOSPHORYLASE-RELATED"/>
    <property type="match status" value="1"/>
</dbReference>
<dbReference type="RefSeq" id="WP_072722990.1">
    <property type="nucleotide sequence ID" value="NZ_FQXH01000005.1"/>
</dbReference>
<feature type="domain" description="Glycoamylase-like" evidence="6">
    <location>
        <begin position="1311"/>
        <end position="1523"/>
    </location>
</feature>
<dbReference type="Pfam" id="PF10091">
    <property type="entry name" value="Glycoamylase"/>
    <property type="match status" value="1"/>
</dbReference>
<gene>
    <name evidence="8" type="ORF">SAMN02744040_00188</name>
</gene>
<feature type="transmembrane region" description="Helical" evidence="4">
    <location>
        <begin position="390"/>
        <end position="413"/>
    </location>
</feature>
<feature type="transmembrane region" description="Helical" evidence="4">
    <location>
        <begin position="823"/>
        <end position="844"/>
    </location>
</feature>
<dbReference type="GO" id="GO:0005975">
    <property type="term" value="P:carbohydrate metabolic process"/>
    <property type="evidence" value="ECO:0007669"/>
    <property type="project" value="InterPro"/>
</dbReference>
<organism evidence="8 9">
    <name type="scientific">Tepidibacter thalassicus DSM 15285</name>
    <dbReference type="NCBI Taxonomy" id="1123350"/>
    <lineage>
        <taxon>Bacteria</taxon>
        <taxon>Bacillati</taxon>
        <taxon>Bacillota</taxon>
        <taxon>Clostridia</taxon>
        <taxon>Peptostreptococcales</taxon>
        <taxon>Peptostreptococcaceae</taxon>
        <taxon>Tepidibacter</taxon>
    </lineage>
</organism>
<evidence type="ECO:0000256" key="3">
    <source>
        <dbReference type="SAM" id="Coils"/>
    </source>
</evidence>
<sequence>MSQNNLRINDDEKIDVSDVLLNREELVNHSIEIAKKHVVSKEYGSSKSLLLRLNNNFNIISNVYKNLNKYAKNKKDLSAASEWLLDNFYKIEEQAKFVKQELIKDKFLELSVLETGFLKGYPRVYAIALELISHTDGRVDENLIIDFVKAYQSQSILSIAEIWSLSLVIRCALIEKIRNICEKIYEDQIEWEKVEQAIENKENLLDSINKEFKKVDNVSYSFIEHLFKKLRVENDEAGEVKDYIEKKLLEFEMSIDEVIKLEHKEQAARKISIGNSIISLNVVSTLDWNDIFESLSIVEEILRKDPAEIYEKMDFETRDYYRAQIEKIAKKCKVSEVRIAKKAIEYAENCKEEDEKLKHVGYYIIGQGRKKILNEFGYTLKKYDLNNYPVLIYLIPIIILTGLISLLFVFYSYKISNSISLSLLSGAIVLIPSSDIVVSIVNWVVTHTVNPAFLPKIEYTDGIPNELATIVVIPTLVPSEQCVEELIEKLEVYYHGNKEKNIYFAIAGDFKDSENKIMPEDKNIINTAIKGIRILNEKYSKDRDIFFYFHRERQYCDKQKKWMGWERKRGALIELNELLAGNKNTSYSIISGDISHIVNKIKYVITIDADTNLAMDTAKKLIGTISHPLNKAVLDEESKIVVDGYGLIQPRIAVDIESSNKTTFTRIFAGQGGIDTYTTAISDVYQDLFGEGIFTGKGIYDLQIFNKVLKNAIPDNTILSHDLLEGSYVRTGLATDIELIDNYPSNYSSFIMRLHRWVRGDWQLIKWLFSNVKNREGKIVKNPISTLSKWKILDNLRRSKVSISLMLLIILGLTVLPGKTWIWIGYAVFAMAFPLIMEFVNCIICKYYKNITSKINGNLIYGCKGVLCQALFLFISLPYHAYVMTDAILRTLYRVFISKKNLLEWVTAADVERKLKNNLSSYIKRMKISIFIAMITLILVYFVKPNNIIYAITLTFIWGIAPVVAYNISKEEKEDMEINEKDIKILRRLARKTWAYYEDFAGEEENYLPIDNYQEDPPNGIATRTSPTNIGFLLISILAARDLGYISTTQMIDKINKTLSTVEKLEKWNGHLYNWYDTRSLKVLLPLYISTVDSGNFVGYLMTLKQGLLEYANNSIFDKKLLIGIKDTIEFIDENYIEHTNIDNLINKEKISKNELNELIEDLLSKNKNQSKWAIKLNDMLISLKAEIDEFIIDEKIDEEFKYIKEKIENIDLNKSLINLKEIYEDIVLNINKIYGDKKLQSKQREYLLNLKNNVLDLKNNIDKTLLNINSIVDRIDKIIENTDFSCLYDIKRHLFSIGYNVKEEKLTNSYYDLLASEARLTSYIAITKRQIPKRHWFKMGRALSVIDGYRGLVSWTATMFEYLMPPLVMKNYKNTLLDETYGTVIRVQKKYGEKRKVPWGTSESGYYGFDMSLNYQYKAFGVPDLGLKRGLVNDMVISPYSTILALPFDYKESMNNINRLINDGLEGDYGFYEAIDYTIERLPRGKKKMIVKSFMAHHQGMSFIALNNFLNENIMQKRFHSDPVIRSGEVLLQEKVPVRAIITKEYKDDIEPLDLKVVKNEEVHVLRTYNSLDSLIPRCHILSNGRYFVMITDDGRGYSKKDDIQVTRWREDLITGNYGNYIFIKNLSSNKIWSSTYEPLRTELDEYQVKFYQDKAEFIRRDESIDTHTEIVVSPEDDAEIRKITLTNHSDEAVVLELTSYFEIVLTHQAADVVHPAFTNLFIRTEPILEYDSIIASRRPRVEGQDTIWMVHTISTEGELIGNLEYETNRANFIGRGRNIKNPIAITQALKNTYGPVLDPIMSLRRKLKIEPGSSIVVSFTTAIAKNRKEALELAKKYYDISSISRAFELAHTRSQVENTYLNFKNDEIETYQDMISHIVFLSPNRRKYQKILQQNVKGQSSLWAYGISGDIPIVLVSIKNVDEMDIVKEVLKAHEYWKMKGLAVDLVILNEDESSYLQPLQELLKDTVSSKYGYDMFDKPGGIFIRNANVMPEEDIILIYAVARIVLKGENGLISSQIKIENENYNIKEKVFKKDKIVYMSKDEVLDLDYFNGYGGFTKDQKEYIIRLKENVDTPAPWINVISNKNFGFHVSENGSGFTWAENSRENKLTPWSNDPVSDPPGEVIYFRDEVNGKIWTNTPLPIKEKESYTIHHGYGYSKFIHDSNGIKQELTMFVPVKDPVKINMIKLKNNSGIKRELTLTYYIRPVMGVSDQFTQQYIITDIDEVNGTFLIKNPYNSDFPGRIAFMSSSENIKCYTGDRKEFLGLKGDLSEPMALKKEKLSNSIGAGFEPCGVIQILIELNPEEERELVFLLGQERDIEKVNELVNKYKNLDNCKKSFQEVKENWKNILGTIQVKTPDLSMDLLVNNWLLYQNIGCRIWARSAFYQSGGAYGFRDQLQDCMNAVYSVPEITRNQILLHCAHQFVEGDVQHWWHPGAGEKGIRTRFSDDLLWLPYVTTEYIKNTGDYSLLTEEVHFLEDKPLAEHEDERYGIPTVSEEKASVYNHCVRAIERALKFGEHGIPLMGSGDWNDGMSTVGNKGKGESIWLGWFLYTILKEFSVICNEMKDYDRENRYVEYARQIANSIEENAWDGEWYRRAYFDDGTPLGSIKNSECTIDSLAQSWSVISGAGRKDRIKQAMESVDKYLVKKEEGMILLFTPPFDNSDLHPGYIKGYVPGVRENGGQYTHAATWVIKAFAMMGYGDKAWELYNSINPINHTRTSIECSTYKVEPYVMAADVYAVNPHVGRGGWTWYTGTAGWMYRVGIEDILGFKKRKNRLIIEPCIPKDWREYSIKYKYEETIYNIIVKNPDGVNKNIKSISLDGKKLKSKEILLLNDKIEHNVEVVLG</sequence>
<keyword evidence="4" id="KW-0812">Transmembrane</keyword>
<protein>
    <submittedName>
        <fullName evidence="8">Cellobiose phosphorylase</fullName>
    </submittedName>
</protein>
<dbReference type="Pfam" id="PF17167">
    <property type="entry name" value="Glyco_hydro_94"/>
    <property type="match status" value="1"/>
</dbReference>
<dbReference type="Gene3D" id="2.60.420.10">
    <property type="entry name" value="Maltose phosphorylase, domain 3"/>
    <property type="match status" value="1"/>
</dbReference>
<dbReference type="Gene3D" id="1.50.10.10">
    <property type="match status" value="1"/>
</dbReference>
<feature type="domain" description="Glycosyl hydrolase 94 catalytic" evidence="7">
    <location>
        <begin position="2348"/>
        <end position="2772"/>
    </location>
</feature>
<dbReference type="InterPro" id="IPR010383">
    <property type="entry name" value="Glyco_hydrolase_94_b-supersand"/>
</dbReference>
<dbReference type="InterPro" id="IPR008928">
    <property type="entry name" value="6-hairpin_glycosidase_sf"/>
</dbReference>
<dbReference type="InterPro" id="IPR019282">
    <property type="entry name" value="Glycoamylase-like_cons_dom"/>
</dbReference>
<dbReference type="InterPro" id="IPR037820">
    <property type="entry name" value="GH94N_NdvB"/>
</dbReference>
<keyword evidence="1" id="KW-0328">Glycosyltransferase</keyword>
<dbReference type="PANTHER" id="PTHR37469:SF2">
    <property type="entry name" value="CELLOBIONIC ACID PHOSPHORYLASE"/>
    <property type="match status" value="1"/>
</dbReference>
<dbReference type="InterPro" id="IPR037018">
    <property type="entry name" value="GH65_N"/>
</dbReference>
<dbReference type="InterPro" id="IPR052047">
    <property type="entry name" value="GH94_Enzymes"/>
</dbReference>
<reference evidence="9" key="1">
    <citation type="submission" date="2016-11" db="EMBL/GenBank/DDBJ databases">
        <authorList>
            <person name="Varghese N."/>
            <person name="Submissions S."/>
        </authorList>
    </citation>
    <scope>NUCLEOTIDE SEQUENCE [LARGE SCALE GENOMIC DNA]</scope>
    <source>
        <strain evidence="9">DSM 15285</strain>
    </source>
</reference>
<keyword evidence="4" id="KW-0472">Membrane</keyword>
<evidence type="ECO:0000313" key="8">
    <source>
        <dbReference type="EMBL" id="SHG92205.1"/>
    </source>
</evidence>
<dbReference type="OrthoDB" id="9769991at2"/>
<dbReference type="Gene3D" id="1.50.10.140">
    <property type="match status" value="2"/>
</dbReference>
<feature type="domain" description="Glycosyl hydrolase 94 supersandwich" evidence="5">
    <location>
        <begin position="1566"/>
        <end position="1841"/>
    </location>
</feature>
<evidence type="ECO:0000259" key="6">
    <source>
        <dbReference type="Pfam" id="PF10091"/>
    </source>
</evidence>
<feature type="transmembrane region" description="Helical" evidence="4">
    <location>
        <begin position="419"/>
        <end position="445"/>
    </location>
</feature>
<dbReference type="InterPro" id="IPR011013">
    <property type="entry name" value="Gal_mutarotase_sf_dom"/>
</dbReference>
<dbReference type="InterPro" id="IPR012341">
    <property type="entry name" value="6hp_glycosidase-like_sf"/>
</dbReference>
<dbReference type="InterPro" id="IPR033432">
    <property type="entry name" value="GH94_catalytic"/>
</dbReference>
<feature type="transmembrane region" description="Helical" evidence="4">
    <location>
        <begin position="801"/>
        <end position="817"/>
    </location>
</feature>
<dbReference type="EMBL" id="FQXH01000005">
    <property type="protein sequence ID" value="SHG92205.1"/>
    <property type="molecule type" value="Genomic_DNA"/>
</dbReference>
<dbReference type="SMART" id="SM01068">
    <property type="entry name" value="CBM_X"/>
    <property type="match status" value="2"/>
</dbReference>
<dbReference type="STRING" id="1123350.SAMN02744040_00188"/>
<evidence type="ECO:0000256" key="4">
    <source>
        <dbReference type="SAM" id="Phobius"/>
    </source>
</evidence>
<feature type="coiled-coil region" evidence="3">
    <location>
        <begin position="191"/>
        <end position="218"/>
    </location>
</feature>
<evidence type="ECO:0000259" key="5">
    <source>
        <dbReference type="Pfam" id="PF06165"/>
    </source>
</evidence>
<dbReference type="CDD" id="cd11756">
    <property type="entry name" value="GH94N_ChvB_NdvB_1_like"/>
    <property type="match status" value="1"/>
</dbReference>
<evidence type="ECO:0000259" key="7">
    <source>
        <dbReference type="Pfam" id="PF17167"/>
    </source>
</evidence>
<name>A0A1M5NRY5_9FIRM</name>
<dbReference type="SUPFAM" id="SSF48208">
    <property type="entry name" value="Six-hairpin glycosidases"/>
    <property type="match status" value="1"/>
</dbReference>
<feature type="domain" description="Glycosyl hydrolase 94 supersandwich" evidence="5">
    <location>
        <begin position="2064"/>
        <end position="2333"/>
    </location>
</feature>
<dbReference type="SUPFAM" id="SSF74650">
    <property type="entry name" value="Galactose mutarotase-like"/>
    <property type="match status" value="2"/>
</dbReference>
<proteinExistence type="predicted"/>
<evidence type="ECO:0000256" key="1">
    <source>
        <dbReference type="ARBA" id="ARBA00022676"/>
    </source>
</evidence>
<dbReference type="Pfam" id="PF06165">
    <property type="entry name" value="GH94_b-supersand"/>
    <property type="match status" value="2"/>
</dbReference>
<accession>A0A1M5NRY5</accession>
<dbReference type="CDD" id="cd11753">
    <property type="entry name" value="GH94N_ChvB_NdvB_2_like"/>
    <property type="match status" value="1"/>
</dbReference>
<keyword evidence="3" id="KW-0175">Coiled coil</keyword>
<feature type="transmembrane region" description="Helical" evidence="4">
    <location>
        <begin position="948"/>
        <end position="968"/>
    </location>
</feature>
<dbReference type="Proteomes" id="UP000242520">
    <property type="component" value="Unassembled WGS sequence"/>
</dbReference>
<dbReference type="Gene3D" id="2.70.98.40">
    <property type="entry name" value="Glycoside hydrolase, family 65, N-terminal domain"/>
    <property type="match status" value="2"/>
</dbReference>